<dbReference type="InterPro" id="IPR052350">
    <property type="entry name" value="Metallo-dep_Lactonases"/>
</dbReference>
<dbReference type="Proteomes" id="UP000683139">
    <property type="component" value="Unassembled WGS sequence"/>
</dbReference>
<dbReference type="InterPro" id="IPR032466">
    <property type="entry name" value="Metal_Hydrolase"/>
</dbReference>
<proteinExistence type="inferred from homology"/>
<sequence length="278" mass="32444">MRRIDAHQHYWRLQRGDYDWLTPQQPLLYRDYMPEQLLPALNKHQIAGTIVVQAAQTVEETKFLLELSEHDETIVGVVGWLDLQSAQYKKHFEHFRGYSKFVGIRLMLQEMEDASRVLADDYVHALKELAALDFPVDLLLRHHQLPVLIELLERVPNLRGVIDHLAKPPIAAGELHPWKEQMRELAQHRKLYCKLSGMVTEASEQWKLEDFVPYVEYIIDCFGAERIMYGSDWPVCLLAAQYEQVLEVLDYALPKHLSEHDKAQLYGGNAARFYRLAQ</sequence>
<protein>
    <submittedName>
        <fullName evidence="3">Amidohydrolase</fullName>
    </submittedName>
</protein>
<dbReference type="Gene3D" id="3.20.20.140">
    <property type="entry name" value="Metal-dependent hydrolases"/>
    <property type="match status" value="1"/>
</dbReference>
<dbReference type="EMBL" id="BOSE01000003">
    <property type="protein sequence ID" value="GIP16682.1"/>
    <property type="molecule type" value="Genomic_DNA"/>
</dbReference>
<evidence type="ECO:0000259" key="2">
    <source>
        <dbReference type="Pfam" id="PF04909"/>
    </source>
</evidence>
<keyword evidence="4" id="KW-1185">Reference proteome</keyword>
<organism evidence="3 4">
    <name type="scientific">Paenibacillus montaniterrae</name>
    <dbReference type="NCBI Taxonomy" id="429341"/>
    <lineage>
        <taxon>Bacteria</taxon>
        <taxon>Bacillati</taxon>
        <taxon>Bacillota</taxon>
        <taxon>Bacilli</taxon>
        <taxon>Bacillales</taxon>
        <taxon>Paenibacillaceae</taxon>
        <taxon>Paenibacillus</taxon>
    </lineage>
</organism>
<reference evidence="3" key="1">
    <citation type="submission" date="2021-03" db="EMBL/GenBank/DDBJ databases">
        <title>Antimicrobial resistance genes in bacteria isolated from Japanese honey, and their potential for conferring macrolide and lincosamide resistance in the American foulbrood pathogen Paenibacillus larvae.</title>
        <authorList>
            <person name="Okamoto M."/>
            <person name="Kumagai M."/>
            <person name="Kanamori H."/>
            <person name="Takamatsu D."/>
        </authorList>
    </citation>
    <scope>NUCLEOTIDE SEQUENCE</scope>
    <source>
        <strain evidence="3">J40TS1</strain>
    </source>
</reference>
<dbReference type="PANTHER" id="PTHR43569:SF2">
    <property type="entry name" value="AMIDOHYDROLASE-RELATED DOMAIN-CONTAINING PROTEIN"/>
    <property type="match status" value="1"/>
</dbReference>
<gene>
    <name evidence="3" type="ORF">J40TS1_23240</name>
</gene>
<dbReference type="InterPro" id="IPR006680">
    <property type="entry name" value="Amidohydro-rel"/>
</dbReference>
<feature type="domain" description="Amidohydrolase-related" evidence="2">
    <location>
        <begin position="4"/>
        <end position="276"/>
    </location>
</feature>
<evidence type="ECO:0000313" key="4">
    <source>
        <dbReference type="Proteomes" id="UP000683139"/>
    </source>
</evidence>
<dbReference type="GO" id="GO:0016787">
    <property type="term" value="F:hydrolase activity"/>
    <property type="evidence" value="ECO:0007669"/>
    <property type="project" value="InterPro"/>
</dbReference>
<comment type="caution">
    <text evidence="3">The sequence shown here is derived from an EMBL/GenBank/DDBJ whole genome shotgun (WGS) entry which is preliminary data.</text>
</comment>
<evidence type="ECO:0000256" key="1">
    <source>
        <dbReference type="ARBA" id="ARBA00038310"/>
    </source>
</evidence>
<comment type="similarity">
    <text evidence="1">Belongs to the metallo-dependent hydrolases superfamily.</text>
</comment>
<dbReference type="AlphaFoldDB" id="A0A919YLL8"/>
<dbReference type="SUPFAM" id="SSF51556">
    <property type="entry name" value="Metallo-dependent hydrolases"/>
    <property type="match status" value="1"/>
</dbReference>
<dbReference type="PANTHER" id="PTHR43569">
    <property type="entry name" value="AMIDOHYDROLASE"/>
    <property type="match status" value="1"/>
</dbReference>
<name>A0A919YLL8_9BACL</name>
<dbReference type="Pfam" id="PF04909">
    <property type="entry name" value="Amidohydro_2"/>
    <property type="match status" value="1"/>
</dbReference>
<evidence type="ECO:0000313" key="3">
    <source>
        <dbReference type="EMBL" id="GIP16682.1"/>
    </source>
</evidence>
<accession>A0A919YLL8</accession>